<reference evidence="3" key="1">
    <citation type="submission" date="2018-12" db="EMBL/GenBank/DDBJ databases">
        <title>Tengunoibacter tsumagoiensis gen. nov., sp. nov., Dictyobacter kobayashii sp. nov., D. alpinus sp. nov., and D. joshuensis sp. nov. and description of Dictyobacteraceae fam. nov. within the order Ktedonobacterales isolated from Tengu-no-mugimeshi.</title>
        <authorList>
            <person name="Wang C.M."/>
            <person name="Zheng Y."/>
            <person name="Sakai Y."/>
            <person name="Toyoda A."/>
            <person name="Minakuchi Y."/>
            <person name="Abe K."/>
            <person name="Yokota A."/>
            <person name="Yabe S."/>
        </authorList>
    </citation>
    <scope>NUCLEOTIDE SEQUENCE [LARGE SCALE GENOMIC DNA]</scope>
    <source>
        <strain evidence="3">S-27</strain>
    </source>
</reference>
<dbReference type="PROSITE" id="PS00889">
    <property type="entry name" value="CNMP_BINDING_2"/>
    <property type="match status" value="1"/>
</dbReference>
<dbReference type="PRINTS" id="PR00103">
    <property type="entry name" value="CAMPKINASE"/>
</dbReference>
<dbReference type="InterPro" id="IPR018488">
    <property type="entry name" value="cNMP-bd_CS"/>
</dbReference>
<dbReference type="InterPro" id="IPR050503">
    <property type="entry name" value="cAMP-dep_PK_reg_su-like"/>
</dbReference>
<dbReference type="PROSITE" id="PS00888">
    <property type="entry name" value="CNMP_BINDING_1"/>
    <property type="match status" value="1"/>
</dbReference>
<name>A0A401ZHZ9_9CHLR</name>
<protein>
    <recommendedName>
        <fullName evidence="1">Cyclic nucleotide-binding domain-containing protein</fullName>
    </recommendedName>
</protein>
<dbReference type="Proteomes" id="UP000287224">
    <property type="component" value="Unassembled WGS sequence"/>
</dbReference>
<dbReference type="PROSITE" id="PS50042">
    <property type="entry name" value="CNMP_BINDING_3"/>
    <property type="match status" value="1"/>
</dbReference>
<sequence>MYEDALARVDLFSALDKKELQALAKSCQERSYNAGATLIAQGDSGVGLYIITSGNVRITKSKEAGTEETLGALGAGNVLGEMSLLDDLPRSATVTAVDDVKALLLPVWEFRTFLRNHPDVALKLLSVLSRRLRKAENTHAE</sequence>
<keyword evidence="3" id="KW-1185">Reference proteome</keyword>
<gene>
    <name evidence="2" type="ORF">KDAU_37930</name>
</gene>
<dbReference type="Pfam" id="PF00027">
    <property type="entry name" value="cNMP_binding"/>
    <property type="match status" value="1"/>
</dbReference>
<dbReference type="RefSeq" id="WP_126597408.1">
    <property type="nucleotide sequence ID" value="NZ_BIFQ01000001.1"/>
</dbReference>
<dbReference type="InterPro" id="IPR014710">
    <property type="entry name" value="RmlC-like_jellyroll"/>
</dbReference>
<dbReference type="AlphaFoldDB" id="A0A401ZHZ9"/>
<dbReference type="Gene3D" id="2.60.120.10">
    <property type="entry name" value="Jelly Rolls"/>
    <property type="match status" value="1"/>
</dbReference>
<dbReference type="PANTHER" id="PTHR11635">
    <property type="entry name" value="CAMP-DEPENDENT PROTEIN KINASE REGULATORY CHAIN"/>
    <property type="match status" value="1"/>
</dbReference>
<evidence type="ECO:0000259" key="1">
    <source>
        <dbReference type="PROSITE" id="PS50042"/>
    </source>
</evidence>
<dbReference type="CDD" id="cd00038">
    <property type="entry name" value="CAP_ED"/>
    <property type="match status" value="1"/>
</dbReference>
<feature type="domain" description="Cyclic nucleotide-binding" evidence="1">
    <location>
        <begin position="11"/>
        <end position="131"/>
    </location>
</feature>
<organism evidence="2 3">
    <name type="scientific">Dictyobacter aurantiacus</name>
    <dbReference type="NCBI Taxonomy" id="1936993"/>
    <lineage>
        <taxon>Bacteria</taxon>
        <taxon>Bacillati</taxon>
        <taxon>Chloroflexota</taxon>
        <taxon>Ktedonobacteria</taxon>
        <taxon>Ktedonobacterales</taxon>
        <taxon>Dictyobacteraceae</taxon>
        <taxon>Dictyobacter</taxon>
    </lineage>
</organism>
<dbReference type="GO" id="GO:0005829">
    <property type="term" value="C:cytosol"/>
    <property type="evidence" value="ECO:0007669"/>
    <property type="project" value="TreeGrafter"/>
</dbReference>
<dbReference type="SUPFAM" id="SSF51206">
    <property type="entry name" value="cAMP-binding domain-like"/>
    <property type="match status" value="1"/>
</dbReference>
<dbReference type="SMART" id="SM00100">
    <property type="entry name" value="cNMP"/>
    <property type="match status" value="1"/>
</dbReference>
<dbReference type="OrthoDB" id="9798104at2"/>
<evidence type="ECO:0000313" key="3">
    <source>
        <dbReference type="Proteomes" id="UP000287224"/>
    </source>
</evidence>
<dbReference type="GO" id="GO:0005952">
    <property type="term" value="C:cAMP-dependent protein kinase complex"/>
    <property type="evidence" value="ECO:0007669"/>
    <property type="project" value="InterPro"/>
</dbReference>
<accession>A0A401ZHZ9</accession>
<comment type="caution">
    <text evidence="2">The sequence shown here is derived from an EMBL/GenBank/DDBJ whole genome shotgun (WGS) entry which is preliminary data.</text>
</comment>
<proteinExistence type="predicted"/>
<evidence type="ECO:0000313" key="2">
    <source>
        <dbReference type="EMBL" id="GCE06464.1"/>
    </source>
</evidence>
<dbReference type="InterPro" id="IPR000595">
    <property type="entry name" value="cNMP-bd_dom"/>
</dbReference>
<dbReference type="EMBL" id="BIFQ01000001">
    <property type="protein sequence ID" value="GCE06464.1"/>
    <property type="molecule type" value="Genomic_DNA"/>
</dbReference>
<dbReference type="PANTHER" id="PTHR11635:SF152">
    <property type="entry name" value="CAMP-DEPENDENT PROTEIN KINASE TYPE I REGULATORY SUBUNIT-RELATED"/>
    <property type="match status" value="1"/>
</dbReference>
<dbReference type="InterPro" id="IPR018490">
    <property type="entry name" value="cNMP-bd_dom_sf"/>
</dbReference>